<dbReference type="AlphaFoldDB" id="A0A561BUE0"/>
<dbReference type="SMART" id="SM00530">
    <property type="entry name" value="HTH_XRE"/>
    <property type="match status" value="1"/>
</dbReference>
<protein>
    <submittedName>
        <fullName evidence="3">Helix-turn-helix protein</fullName>
    </submittedName>
</protein>
<dbReference type="GO" id="GO:0003677">
    <property type="term" value="F:DNA binding"/>
    <property type="evidence" value="ECO:0007669"/>
    <property type="project" value="InterPro"/>
</dbReference>
<dbReference type="EMBL" id="VIVK01000001">
    <property type="protein sequence ID" value="TWD82458.1"/>
    <property type="molecule type" value="Genomic_DNA"/>
</dbReference>
<dbReference type="InterPro" id="IPR043917">
    <property type="entry name" value="DUF5753"/>
</dbReference>
<reference evidence="3 4" key="1">
    <citation type="submission" date="2019-06" db="EMBL/GenBank/DDBJ databases">
        <title>Sequencing the genomes of 1000 actinobacteria strains.</title>
        <authorList>
            <person name="Klenk H.-P."/>
        </authorList>
    </citation>
    <scope>NUCLEOTIDE SEQUENCE [LARGE SCALE GENOMIC DNA]</scope>
    <source>
        <strain evidence="3 4">DSM 24683</strain>
    </source>
</reference>
<dbReference type="InterPro" id="IPR001387">
    <property type="entry name" value="Cro/C1-type_HTH"/>
</dbReference>
<evidence type="ECO:0000313" key="4">
    <source>
        <dbReference type="Proteomes" id="UP000318380"/>
    </source>
</evidence>
<evidence type="ECO:0000313" key="3">
    <source>
        <dbReference type="EMBL" id="TWD82458.1"/>
    </source>
</evidence>
<accession>A0A561BUE0</accession>
<dbReference type="Proteomes" id="UP000318380">
    <property type="component" value="Unassembled WGS sequence"/>
</dbReference>
<dbReference type="CDD" id="cd00093">
    <property type="entry name" value="HTH_XRE"/>
    <property type="match status" value="1"/>
</dbReference>
<comment type="caution">
    <text evidence="3">The sequence shown here is derived from an EMBL/GenBank/DDBJ whole genome shotgun (WGS) entry which is preliminary data.</text>
</comment>
<dbReference type="Pfam" id="PF13560">
    <property type="entry name" value="HTH_31"/>
    <property type="match status" value="1"/>
</dbReference>
<proteinExistence type="predicted"/>
<feature type="compositionally biased region" description="Low complexity" evidence="1">
    <location>
        <begin position="278"/>
        <end position="291"/>
    </location>
</feature>
<dbReference type="Pfam" id="PF19054">
    <property type="entry name" value="DUF5753"/>
    <property type="match status" value="1"/>
</dbReference>
<dbReference type="SUPFAM" id="SSF47413">
    <property type="entry name" value="lambda repressor-like DNA-binding domains"/>
    <property type="match status" value="1"/>
</dbReference>
<keyword evidence="4" id="KW-1185">Reference proteome</keyword>
<dbReference type="InterPro" id="IPR010982">
    <property type="entry name" value="Lambda_DNA-bd_dom_sf"/>
</dbReference>
<feature type="domain" description="HTH cro/C1-type" evidence="2">
    <location>
        <begin position="20"/>
        <end position="75"/>
    </location>
</feature>
<gene>
    <name evidence="3" type="ORF">FB561_3591</name>
</gene>
<organism evidence="3 4">
    <name type="scientific">Kribbella amoyensis</name>
    <dbReference type="NCBI Taxonomy" id="996641"/>
    <lineage>
        <taxon>Bacteria</taxon>
        <taxon>Bacillati</taxon>
        <taxon>Actinomycetota</taxon>
        <taxon>Actinomycetes</taxon>
        <taxon>Propionibacteriales</taxon>
        <taxon>Kribbellaceae</taxon>
        <taxon>Kribbella</taxon>
    </lineage>
</organism>
<feature type="region of interest" description="Disordered" evidence="1">
    <location>
        <begin position="265"/>
        <end position="291"/>
    </location>
</feature>
<evidence type="ECO:0000259" key="2">
    <source>
        <dbReference type="SMART" id="SM00530"/>
    </source>
</evidence>
<name>A0A561BUE0_9ACTN</name>
<evidence type="ECO:0000256" key="1">
    <source>
        <dbReference type="SAM" id="MobiDB-lite"/>
    </source>
</evidence>
<sequence>MTESGAQSGPTALRIILGAHLRRMREAAGITRADAGWEIRSSESKVSRMELGRVGFKERDVADLLRLYGLDDEEERQRLLALARDANNPGWWHRFGDVLPSWFHSYLGLEAAAQLIRTYELQFIPGLLQTPEYVRAVVQLGRGLIPAEEVERRVTLRVERQEVLTRAIDPVRLWAVVDESVLRRPIGGTKAMRLQLEHLIEATHAPNVTLQVMPFSSGGHAATGGAYSILRFPEQDLPDIVYIEHLTSALYLDKLEDLDQYTATMEASASRPHRRTRPATTSPGSSRTSTTRAWPQALAVIHSRNGVVARQSVRIWSSRSAEWITGSNPYDFDSVIDLCRSSSIRG</sequence>